<dbReference type="EMBL" id="LCAG01000012">
    <property type="protein sequence ID" value="KKR86613.1"/>
    <property type="molecule type" value="Genomic_DNA"/>
</dbReference>
<feature type="active site" evidence="1">
    <location>
        <position position="178"/>
    </location>
</feature>
<dbReference type="InterPro" id="IPR036597">
    <property type="entry name" value="Fido-like_dom_sf"/>
</dbReference>
<dbReference type="GO" id="GO:0005524">
    <property type="term" value="F:ATP binding"/>
    <property type="evidence" value="ECO:0007669"/>
    <property type="project" value="UniProtKB-KW"/>
</dbReference>
<dbReference type="SUPFAM" id="SSF140931">
    <property type="entry name" value="Fic-like"/>
    <property type="match status" value="1"/>
</dbReference>
<reference evidence="5 6" key="1">
    <citation type="journal article" date="2015" name="Nature">
        <title>rRNA introns, odd ribosomes, and small enigmatic genomes across a large radiation of phyla.</title>
        <authorList>
            <person name="Brown C.T."/>
            <person name="Hug L.A."/>
            <person name="Thomas B.C."/>
            <person name="Sharon I."/>
            <person name="Castelle C.J."/>
            <person name="Singh A."/>
            <person name="Wilkins M.J."/>
            <person name="Williams K.H."/>
            <person name="Banfield J.F."/>
        </authorList>
    </citation>
    <scope>NUCLEOTIDE SEQUENCE [LARGE SCALE GENOMIC DNA]</scope>
</reference>
<feature type="site" description="Important for autoinhibition of adenylyltransferase activity" evidence="3">
    <location>
        <position position="56"/>
    </location>
</feature>
<proteinExistence type="predicted"/>
<keyword evidence="2" id="KW-0067">ATP-binding</keyword>
<evidence type="ECO:0000313" key="6">
    <source>
        <dbReference type="Proteomes" id="UP000034854"/>
    </source>
</evidence>
<dbReference type="Gene3D" id="1.10.10.10">
    <property type="entry name" value="Winged helix-like DNA-binding domain superfamily/Winged helix DNA-binding domain"/>
    <property type="match status" value="1"/>
</dbReference>
<feature type="domain" description="Fido" evidence="4">
    <location>
        <begin position="97"/>
        <end position="240"/>
    </location>
</feature>
<dbReference type="Pfam" id="PF02661">
    <property type="entry name" value="Fic"/>
    <property type="match status" value="1"/>
</dbReference>
<dbReference type="Proteomes" id="UP000034854">
    <property type="component" value="Unassembled WGS sequence"/>
</dbReference>
<dbReference type="PANTHER" id="PTHR13504">
    <property type="entry name" value="FIDO DOMAIN-CONTAINING PROTEIN DDB_G0283145"/>
    <property type="match status" value="1"/>
</dbReference>
<evidence type="ECO:0000313" key="5">
    <source>
        <dbReference type="EMBL" id="KKR86613.1"/>
    </source>
</evidence>
<keyword evidence="2" id="KW-0547">Nucleotide-binding</keyword>
<accession>A0A0G0UCE6</accession>
<dbReference type="InterPro" id="IPR040198">
    <property type="entry name" value="Fido_containing"/>
</dbReference>
<feature type="binding site" evidence="2">
    <location>
        <begin position="220"/>
        <end position="221"/>
    </location>
    <ligand>
        <name>ATP</name>
        <dbReference type="ChEBI" id="CHEBI:30616"/>
    </ligand>
</feature>
<comment type="caution">
    <text evidence="5">The sequence shown here is derived from an EMBL/GenBank/DDBJ whole genome shotgun (WGS) entry which is preliminary data.</text>
</comment>
<dbReference type="PROSITE" id="PS51459">
    <property type="entry name" value="FIDO"/>
    <property type="match status" value="1"/>
</dbReference>
<dbReference type="SUPFAM" id="SSF46785">
    <property type="entry name" value="Winged helix' DNA-binding domain"/>
    <property type="match status" value="1"/>
</dbReference>
<dbReference type="InterPro" id="IPR036390">
    <property type="entry name" value="WH_DNA-bd_sf"/>
</dbReference>
<dbReference type="Gene3D" id="1.10.3290.10">
    <property type="entry name" value="Fido-like domain"/>
    <property type="match status" value="1"/>
</dbReference>
<dbReference type="PANTHER" id="PTHR13504:SF38">
    <property type="entry name" value="FIDO DOMAIN-CONTAINING PROTEIN"/>
    <property type="match status" value="1"/>
</dbReference>
<feature type="binding site" evidence="2">
    <location>
        <begin position="182"/>
        <end position="189"/>
    </location>
    <ligand>
        <name>ATP</name>
        <dbReference type="ChEBI" id="CHEBI:30616"/>
    </ligand>
</feature>
<sequence length="328" mass="38051">MKIPPSYTITPPMLVLIAKIETERLHIASLNLPKPLKEKIQRVSLLKSSLYSARIEGNPLELSDVDTGEKKSQKKLEVFNIEKAIRFIDGHARKGDLKKDILLQIHTLVLKNLSSDAGRLRREASAIFNESGIAVYMPPPHRAISKLLDDLLSFVNSDIENFPLIAAFVAHLTFEKIHPFLDGNGRVGRLLIAMILKSRGWDFTFTVPFEEYLDNHKNDYYFHLDKGQENTNDYLLFMLEAFWQQIQTIKAQIEEELKKDQKVFLPLRQEEIYNIISDHKVASFDTIRRRFAKVPERTLRYDLKKLLDRGLIEKSGETKGRYYRVKNK</sequence>
<dbReference type="AlphaFoldDB" id="A0A0G0UCE6"/>
<gene>
    <name evidence="5" type="ORF">UU34_C0012G0011</name>
</gene>
<dbReference type="InterPro" id="IPR036388">
    <property type="entry name" value="WH-like_DNA-bd_sf"/>
</dbReference>
<evidence type="ECO:0000256" key="1">
    <source>
        <dbReference type="PIRSR" id="PIRSR640198-1"/>
    </source>
</evidence>
<evidence type="ECO:0000256" key="3">
    <source>
        <dbReference type="PIRSR" id="PIRSR640198-3"/>
    </source>
</evidence>
<dbReference type="InterPro" id="IPR003812">
    <property type="entry name" value="Fido"/>
</dbReference>
<evidence type="ECO:0000256" key="2">
    <source>
        <dbReference type="PIRSR" id="PIRSR640198-2"/>
    </source>
</evidence>
<evidence type="ECO:0000259" key="4">
    <source>
        <dbReference type="PROSITE" id="PS51459"/>
    </source>
</evidence>
<organism evidence="5 6">
    <name type="scientific">Candidatus Curtissbacteria bacterium GW2011_GWA1_41_11</name>
    <dbReference type="NCBI Taxonomy" id="1618409"/>
    <lineage>
        <taxon>Bacteria</taxon>
        <taxon>Candidatus Curtissiibacteriota</taxon>
    </lineage>
</organism>
<name>A0A0G0UCE6_9BACT</name>
<protein>
    <submittedName>
        <fullName evidence="5">Filamentation induced by cAMP protein Fic</fullName>
    </submittedName>
</protein>